<evidence type="ECO:0000313" key="12">
    <source>
        <dbReference type="EMBL" id="MDP5135540.1"/>
    </source>
</evidence>
<dbReference type="PROSITE" id="PS00808">
    <property type="entry name" value="ADP_GLC_PYROPHOSPH_1"/>
    <property type="match status" value="1"/>
</dbReference>
<dbReference type="Gene3D" id="2.160.10.10">
    <property type="entry name" value="Hexapeptide repeat proteins"/>
    <property type="match status" value="1"/>
</dbReference>
<name>A0ABT9HXM1_9GAMM</name>
<comment type="catalytic activity">
    <reaction evidence="9">
        <text>alpha-D-glucose 1-phosphate + ATP + H(+) = ADP-alpha-D-glucose + diphosphate</text>
        <dbReference type="Rhea" id="RHEA:12120"/>
        <dbReference type="ChEBI" id="CHEBI:15378"/>
        <dbReference type="ChEBI" id="CHEBI:30616"/>
        <dbReference type="ChEBI" id="CHEBI:33019"/>
        <dbReference type="ChEBI" id="CHEBI:57498"/>
        <dbReference type="ChEBI" id="CHEBI:58601"/>
        <dbReference type="EC" id="2.7.7.27"/>
    </reaction>
</comment>
<dbReference type="InterPro" id="IPR011831">
    <property type="entry name" value="ADP-Glc_PPase"/>
</dbReference>
<evidence type="ECO:0000256" key="9">
    <source>
        <dbReference type="HAMAP-Rule" id="MF_00624"/>
    </source>
</evidence>
<keyword evidence="2 9" id="KW-0321">Glycogen metabolism</keyword>
<feature type="domain" description="Glucose-1-phosphate adenylyltransferase/Bifunctional protein GlmU-like C-terminal hexapeptide" evidence="11">
    <location>
        <begin position="318"/>
        <end position="421"/>
    </location>
</feature>
<organism evidence="12 13">
    <name type="scientific">Rheinheimera baltica</name>
    <dbReference type="NCBI Taxonomy" id="67576"/>
    <lineage>
        <taxon>Bacteria</taxon>
        <taxon>Pseudomonadati</taxon>
        <taxon>Pseudomonadota</taxon>
        <taxon>Gammaproteobacteria</taxon>
        <taxon>Chromatiales</taxon>
        <taxon>Chromatiaceae</taxon>
        <taxon>Rheinheimera</taxon>
    </lineage>
</organism>
<evidence type="ECO:0000256" key="5">
    <source>
        <dbReference type="ARBA" id="ARBA00022741"/>
    </source>
</evidence>
<dbReference type="InterPro" id="IPR023049">
    <property type="entry name" value="GlgC_bac"/>
</dbReference>
<keyword evidence="3 9" id="KW-0808">Transferase</keyword>
<dbReference type="NCBIfam" id="NF001947">
    <property type="entry name" value="PRK00725.1"/>
    <property type="match status" value="1"/>
</dbReference>
<evidence type="ECO:0000313" key="13">
    <source>
        <dbReference type="Proteomes" id="UP001231109"/>
    </source>
</evidence>
<dbReference type="RefSeq" id="WP_305974551.1">
    <property type="nucleotide sequence ID" value="NZ_JAPJDZ010000010.1"/>
</dbReference>
<feature type="binding site" evidence="9">
    <location>
        <position position="181"/>
    </location>
    <ligand>
        <name>alpha-D-glucose 1-phosphate</name>
        <dbReference type="ChEBI" id="CHEBI:58601"/>
    </ligand>
</feature>
<dbReference type="CDD" id="cd04651">
    <property type="entry name" value="LbH_G1P_AT_C"/>
    <property type="match status" value="1"/>
</dbReference>
<dbReference type="Pfam" id="PF24894">
    <property type="entry name" value="Hexapep_GlmU"/>
    <property type="match status" value="1"/>
</dbReference>
<evidence type="ECO:0000259" key="10">
    <source>
        <dbReference type="Pfam" id="PF00483"/>
    </source>
</evidence>
<dbReference type="EC" id="2.7.7.27" evidence="9"/>
<sequence length="430" mass="47892">MVLALQTKRKNRRNVQQGVFMSGVLTMILAGGEGTRLAPLTGVRAKPAVPFGGNYRIIDFVLNNFVNSDLLQIFVITQFKSHSLMKHLSRAWRVTGLTNRFIDPIPAQMQTGKHWYLGTADAIYQNLHLIHGLDPEHVCVFGGDHIYKMDVRQMLDFHRHHNARLTVAAIPVPVEQAHEFGVIEVDSNGKMIGFEEKPKTNPKTIPGKPGFVLASMGNYIFEAKTLVNVLEEDAIQPDSKHDFGHNIIPQLYPSGDVYVYDFSSNAIRGENDRSSGYWRDVGTIDSYYEANMDLISVEPPFDLYNKYWPLRGYTPPVPPAKFVHDEANRTGQAISSMVASGCIVSGSIVYHSILGFNVHVHSHSYIEKCVLMGNNDIGRGCRIRRAIIDKDVKIAPGTIIGEDPILDKQRFHVSANGVIVIAKGAKIGFD</sequence>
<feature type="binding site" evidence="9">
    <location>
        <position position="215"/>
    </location>
    <ligand>
        <name>alpha-D-glucose 1-phosphate</name>
        <dbReference type="ChEBI" id="CHEBI:58601"/>
    </ligand>
</feature>
<dbReference type="Pfam" id="PF00483">
    <property type="entry name" value="NTP_transferase"/>
    <property type="match status" value="1"/>
</dbReference>
<feature type="binding site" evidence="9">
    <location>
        <position position="116"/>
    </location>
    <ligand>
        <name>alpha-D-glucose 1-phosphate</name>
        <dbReference type="ChEBI" id="CHEBI:58601"/>
    </ligand>
</feature>
<dbReference type="InterPro" id="IPR029044">
    <property type="entry name" value="Nucleotide-diphossugar_trans"/>
</dbReference>
<feature type="binding site" evidence="9">
    <location>
        <begin position="196"/>
        <end position="197"/>
    </location>
    <ligand>
        <name>alpha-D-glucose 1-phosphate</name>
        <dbReference type="ChEBI" id="CHEBI:58601"/>
    </ligand>
</feature>
<dbReference type="PROSITE" id="PS00809">
    <property type="entry name" value="ADP_GLC_PYROPHOSPH_2"/>
    <property type="match status" value="1"/>
</dbReference>
<protein>
    <recommendedName>
        <fullName evidence="9">Glucose-1-phosphate adenylyltransferase</fullName>
        <ecNumber evidence="9">2.7.7.27</ecNumber>
    </recommendedName>
    <alternativeName>
        <fullName evidence="9">ADP-glucose pyrophosphorylase</fullName>
        <shortName evidence="9">ADPGlc PPase</shortName>
    </alternativeName>
    <alternativeName>
        <fullName evidence="9">ADP-glucose synthase</fullName>
    </alternativeName>
</protein>
<keyword evidence="13" id="KW-1185">Reference proteome</keyword>
<dbReference type="NCBIfam" id="TIGR02091">
    <property type="entry name" value="glgC"/>
    <property type="match status" value="1"/>
</dbReference>
<dbReference type="InterPro" id="IPR005835">
    <property type="entry name" value="NTP_transferase_dom"/>
</dbReference>
<dbReference type="InterPro" id="IPR005836">
    <property type="entry name" value="ADP_Glu_pyroP_CS"/>
</dbReference>
<dbReference type="HAMAP" id="MF_00624">
    <property type="entry name" value="GlgC"/>
    <property type="match status" value="1"/>
</dbReference>
<feature type="site" description="Could play a key role in the communication between the regulatory and the substrate sites" evidence="9">
    <location>
        <position position="78"/>
    </location>
</feature>
<keyword evidence="6 9" id="KW-0067">ATP-binding</keyword>
<dbReference type="PANTHER" id="PTHR43523">
    <property type="entry name" value="GLUCOSE-1-PHOSPHATE ADENYLYLTRANSFERASE-RELATED"/>
    <property type="match status" value="1"/>
</dbReference>
<dbReference type="NCBIfam" id="NF002023">
    <property type="entry name" value="PRK00844.1"/>
    <property type="match status" value="1"/>
</dbReference>
<dbReference type="InterPro" id="IPR056818">
    <property type="entry name" value="GlmU/GlgC-like_hexapep"/>
</dbReference>
<dbReference type="GO" id="GO:0008878">
    <property type="term" value="F:glucose-1-phosphate adenylyltransferase activity"/>
    <property type="evidence" value="ECO:0007669"/>
    <property type="project" value="UniProtKB-EC"/>
</dbReference>
<feature type="site" description="Could play a key role in the communication between the regulatory and the substrate sites" evidence="9">
    <location>
        <position position="115"/>
    </location>
</feature>
<proteinExistence type="inferred from homology"/>
<comment type="similarity">
    <text evidence="1 9">Belongs to the bacterial/plant glucose-1-phosphate adenylyltransferase family.</text>
</comment>
<dbReference type="InterPro" id="IPR011004">
    <property type="entry name" value="Trimer_LpxA-like_sf"/>
</dbReference>
<dbReference type="PROSITE" id="PS00810">
    <property type="entry name" value="ADP_GLC_PYROPHOSPH_3"/>
    <property type="match status" value="1"/>
</dbReference>
<evidence type="ECO:0000256" key="8">
    <source>
        <dbReference type="ARBA" id="ARBA00023277"/>
    </source>
</evidence>
<comment type="pathway">
    <text evidence="9">Glycan biosynthesis; glycogen biosynthesis.</text>
</comment>
<evidence type="ECO:0000256" key="4">
    <source>
        <dbReference type="ARBA" id="ARBA00022695"/>
    </source>
</evidence>
<dbReference type="PANTHER" id="PTHR43523:SF2">
    <property type="entry name" value="GLUCOSE-1-PHOSPHATE ADENYLYLTRANSFERASE"/>
    <property type="match status" value="1"/>
</dbReference>
<gene>
    <name evidence="9 12" type="primary">glgC</name>
    <name evidence="12" type="ORF">ORJ04_06205</name>
</gene>
<evidence type="ECO:0000256" key="2">
    <source>
        <dbReference type="ARBA" id="ARBA00022600"/>
    </source>
</evidence>
<evidence type="ECO:0000256" key="1">
    <source>
        <dbReference type="ARBA" id="ARBA00010443"/>
    </source>
</evidence>
<keyword evidence="8 9" id="KW-0119">Carbohydrate metabolism</keyword>
<feature type="domain" description="Nucleotidyl transferase" evidence="10">
    <location>
        <begin position="26"/>
        <end position="294"/>
    </location>
</feature>
<evidence type="ECO:0000256" key="7">
    <source>
        <dbReference type="ARBA" id="ARBA00023056"/>
    </source>
</evidence>
<dbReference type="SUPFAM" id="SSF51161">
    <property type="entry name" value="Trimeric LpxA-like enzymes"/>
    <property type="match status" value="1"/>
</dbReference>
<evidence type="ECO:0000256" key="6">
    <source>
        <dbReference type="ARBA" id="ARBA00022840"/>
    </source>
</evidence>
<evidence type="ECO:0000256" key="3">
    <source>
        <dbReference type="ARBA" id="ARBA00022679"/>
    </source>
</evidence>
<dbReference type="EMBL" id="JAPJDZ010000010">
    <property type="protein sequence ID" value="MDP5135540.1"/>
    <property type="molecule type" value="Genomic_DNA"/>
</dbReference>
<dbReference type="CDD" id="cd02508">
    <property type="entry name" value="ADP_Glucose_PP"/>
    <property type="match status" value="1"/>
</dbReference>
<dbReference type="Proteomes" id="UP001231109">
    <property type="component" value="Unassembled WGS sequence"/>
</dbReference>
<reference evidence="12 13" key="1">
    <citation type="submission" date="2022-11" db="EMBL/GenBank/DDBJ databases">
        <title>Viruses from the air-sea interface of a natural surface slick.</title>
        <authorList>
            <person name="Rahlff J."/>
            <person name="Holmfeldt K."/>
        </authorList>
    </citation>
    <scope>NUCLEOTIDE SEQUENCE [LARGE SCALE GENOMIC DNA]</scope>
    <source>
        <strain evidence="12 13">SMS4</strain>
    </source>
</reference>
<dbReference type="Gene3D" id="3.90.550.10">
    <property type="entry name" value="Spore Coat Polysaccharide Biosynthesis Protein SpsA, Chain A"/>
    <property type="match status" value="1"/>
</dbReference>
<evidence type="ECO:0000259" key="11">
    <source>
        <dbReference type="Pfam" id="PF24894"/>
    </source>
</evidence>
<comment type="caution">
    <text evidence="12">The sequence shown here is derived from an EMBL/GenBank/DDBJ whole genome shotgun (WGS) entry which is preliminary data.</text>
</comment>
<keyword evidence="4 9" id="KW-0548">Nucleotidyltransferase</keyword>
<keyword evidence="7 9" id="KW-0320">Glycogen biosynthesis</keyword>
<accession>A0ABT9HXM1</accession>
<comment type="subunit">
    <text evidence="9">Homotetramer.</text>
</comment>
<keyword evidence="5 9" id="KW-0547">Nucleotide-binding</keyword>
<comment type="function">
    <text evidence="9">Involved in the biosynthesis of ADP-glucose, a building block required for the elongation reactions to produce glycogen. Catalyzes the reaction between ATP and alpha-D-glucose 1-phosphate (G1P) to produce pyrophosphate and ADP-Glc.</text>
</comment>
<dbReference type="SUPFAM" id="SSF53448">
    <property type="entry name" value="Nucleotide-diphospho-sugar transferases"/>
    <property type="match status" value="1"/>
</dbReference>